<evidence type="ECO:0000313" key="1">
    <source>
        <dbReference type="EMBL" id="MBM7691598.1"/>
    </source>
</evidence>
<dbReference type="RefSeq" id="WP_204539423.1">
    <property type="nucleotide sequence ID" value="NZ_JAFBFI010000003.1"/>
</dbReference>
<reference evidence="1 2" key="1">
    <citation type="submission" date="2021-01" db="EMBL/GenBank/DDBJ databases">
        <title>Genomic Encyclopedia of Type Strains, Phase IV (KMG-IV): sequencing the most valuable type-strain genomes for metagenomic binning, comparative biology and taxonomic classification.</title>
        <authorList>
            <person name="Goeker M."/>
        </authorList>
    </citation>
    <scope>NUCLEOTIDE SEQUENCE [LARGE SCALE GENOMIC DNA]</scope>
    <source>
        <strain evidence="1 2">DSM 105482</strain>
    </source>
</reference>
<name>A0ABS2QGI5_9BACI</name>
<evidence type="ECO:0008006" key="3">
    <source>
        <dbReference type="Google" id="ProtNLM"/>
    </source>
</evidence>
<gene>
    <name evidence="1" type="ORF">JOC77_001005</name>
</gene>
<keyword evidence="2" id="KW-1185">Reference proteome</keyword>
<accession>A0ABS2QGI5</accession>
<dbReference type="Pfam" id="PF10850">
    <property type="entry name" value="DUF2653"/>
    <property type="match status" value="1"/>
</dbReference>
<organism evidence="1 2">
    <name type="scientific">Peribacillus deserti</name>
    <dbReference type="NCBI Taxonomy" id="673318"/>
    <lineage>
        <taxon>Bacteria</taxon>
        <taxon>Bacillati</taxon>
        <taxon>Bacillota</taxon>
        <taxon>Bacilli</taxon>
        <taxon>Bacillales</taxon>
        <taxon>Bacillaceae</taxon>
        <taxon>Peribacillus</taxon>
    </lineage>
</organism>
<dbReference type="InterPro" id="IPR020516">
    <property type="entry name" value="Uncharacterised_YxcD"/>
</dbReference>
<comment type="caution">
    <text evidence="1">The sequence shown here is derived from an EMBL/GenBank/DDBJ whole genome shotgun (WGS) entry which is preliminary data.</text>
</comment>
<dbReference type="EMBL" id="JAFBFI010000003">
    <property type="protein sequence ID" value="MBM7691598.1"/>
    <property type="molecule type" value="Genomic_DNA"/>
</dbReference>
<evidence type="ECO:0000313" key="2">
    <source>
        <dbReference type="Proteomes" id="UP000823486"/>
    </source>
</evidence>
<dbReference type="Proteomes" id="UP000823486">
    <property type="component" value="Unassembled WGS sequence"/>
</dbReference>
<proteinExistence type="predicted"/>
<protein>
    <recommendedName>
        <fullName evidence="3">DUF2653 domain-containing protein</fullName>
    </recommendedName>
</protein>
<sequence length="100" mass="11388">MEILFNEQDLIDSICVYTSLRENITPEQVQADIGYDLESGFSASSLAHGRTLRFNEQDIIDAVADYLQEYHLFGPDSLNIKFSYLEQDGIAAVIQVNNYY</sequence>